<dbReference type="Pfam" id="PF04986">
    <property type="entry name" value="Y2_Tnp"/>
    <property type="match status" value="1"/>
</dbReference>
<dbReference type="EMBL" id="AFWT01000007">
    <property type="protein sequence ID" value="EGV32500.1"/>
    <property type="molecule type" value="Genomic_DNA"/>
</dbReference>
<dbReference type="GO" id="GO:0003677">
    <property type="term" value="F:DNA binding"/>
    <property type="evidence" value="ECO:0007669"/>
    <property type="project" value="InterPro"/>
</dbReference>
<evidence type="ECO:0000313" key="4">
    <source>
        <dbReference type="Proteomes" id="UP000004200"/>
    </source>
</evidence>
<feature type="domain" description="Transposase IS801/IS1294" evidence="1">
    <location>
        <begin position="144"/>
        <end position="321"/>
    </location>
</feature>
<reference evidence="3 4" key="1">
    <citation type="submission" date="2011-06" db="EMBL/GenBank/DDBJ databases">
        <title>The draft genome of Thiorhodococcus drewsii AZ1.</title>
        <authorList>
            <consortium name="US DOE Joint Genome Institute (JGI-PGF)"/>
            <person name="Lucas S."/>
            <person name="Han J."/>
            <person name="Lapidus A."/>
            <person name="Cheng J.-F."/>
            <person name="Goodwin L."/>
            <person name="Pitluck S."/>
            <person name="Peters L."/>
            <person name="Land M.L."/>
            <person name="Hauser L."/>
            <person name="Vogl K."/>
            <person name="Liu Z."/>
            <person name="Imhoff J."/>
            <person name="Thiel V."/>
            <person name="Frigaard N.-U."/>
            <person name="Bryant D.A."/>
            <person name="Woyke T.J."/>
        </authorList>
    </citation>
    <scope>NUCLEOTIDE SEQUENCE [LARGE SCALE GENOMIC DNA]</scope>
    <source>
        <strain evidence="3 4">AZ1</strain>
    </source>
</reference>
<dbReference type="PANTHER" id="PTHR37023">
    <property type="entry name" value="TRANSPOSASE"/>
    <property type="match status" value="1"/>
</dbReference>
<dbReference type="InterPro" id="IPR026889">
    <property type="entry name" value="Zn_Tnp"/>
</dbReference>
<gene>
    <name evidence="3" type="ORF">ThidrDRAFT_1350</name>
</gene>
<protein>
    <submittedName>
        <fullName evidence="3">Transposase</fullName>
    </submittedName>
</protein>
<name>G2DYZ1_9GAMM</name>
<organism evidence="3 4">
    <name type="scientific">Thiorhodococcus drewsii AZ1</name>
    <dbReference type="NCBI Taxonomy" id="765913"/>
    <lineage>
        <taxon>Bacteria</taxon>
        <taxon>Pseudomonadati</taxon>
        <taxon>Pseudomonadota</taxon>
        <taxon>Gammaproteobacteria</taxon>
        <taxon>Chromatiales</taxon>
        <taxon>Chromatiaceae</taxon>
        <taxon>Thiorhodococcus</taxon>
    </lineage>
</organism>
<dbReference type="eggNOG" id="COG0582">
    <property type="taxonomic scope" value="Bacteria"/>
</dbReference>
<evidence type="ECO:0000313" key="3">
    <source>
        <dbReference type="EMBL" id="EGV32500.1"/>
    </source>
</evidence>
<proteinExistence type="predicted"/>
<evidence type="ECO:0000259" key="1">
    <source>
        <dbReference type="Pfam" id="PF04986"/>
    </source>
</evidence>
<accession>G2DYZ1</accession>
<sequence>MVMAAMEATVQGIFIYGFESYQKTHGLSVDQRRAAQAIMLCQSEALGYEEWIFLNDKHTEQQNHSCRHRSCPRCHGALTHDWLERTQAQLLPCDHFHVIFTLPHELNALWQYNREWSSDHLFKASAETLKELLADTRYLGAEVGLLSALHTWGRTLSSHPHVHVLVTGGGLQGESWRPAKKDYLVPVGVIKAKFRGKWLTWLNHAYAAGALTLPPDWTLERWRQILRTIARKDWNVRIQGAYRHGHGVANYLSRYLRGGPIKDHRIVSASSERVTFRYRDHHDNHEKTLALTQEQFLSRVLWHVPVKGQHSVRYYGLYSTGAAHKRQEVRDQLGLPEQEPPATEPQSRQCPYCGHPLFHRVSVRRQISYLRNTACSNLGGTVQQGVQAAPLTQERPAQSQSTERIFLALPGAA</sequence>
<dbReference type="STRING" id="765913.ThidrDRAFT_1350"/>
<dbReference type="InterPro" id="IPR007069">
    <property type="entry name" value="Transposase_32"/>
</dbReference>
<dbReference type="PANTHER" id="PTHR37023:SF1">
    <property type="entry name" value="ISSOD25 TRANSPOSASE TNPA_ISSOD25"/>
    <property type="match status" value="1"/>
</dbReference>
<dbReference type="AlphaFoldDB" id="G2DYZ1"/>
<comment type="caution">
    <text evidence="3">The sequence shown here is derived from an EMBL/GenBank/DDBJ whole genome shotgun (WGS) entry which is preliminary data.</text>
</comment>
<feature type="domain" description="Transposase zinc-binding" evidence="2">
    <location>
        <begin position="18"/>
        <end position="102"/>
    </location>
</feature>
<keyword evidence="4" id="KW-1185">Reference proteome</keyword>
<dbReference type="Pfam" id="PF14319">
    <property type="entry name" value="Zn_Tnp_IS91"/>
    <property type="match status" value="1"/>
</dbReference>
<dbReference type="Proteomes" id="UP000004200">
    <property type="component" value="Unassembled WGS sequence"/>
</dbReference>
<dbReference type="GO" id="GO:0004803">
    <property type="term" value="F:transposase activity"/>
    <property type="evidence" value="ECO:0007669"/>
    <property type="project" value="InterPro"/>
</dbReference>
<dbReference type="GO" id="GO:0006313">
    <property type="term" value="P:DNA transposition"/>
    <property type="evidence" value="ECO:0007669"/>
    <property type="project" value="InterPro"/>
</dbReference>
<evidence type="ECO:0000259" key="2">
    <source>
        <dbReference type="Pfam" id="PF14319"/>
    </source>
</evidence>